<accession>A0A2T0R851</accession>
<dbReference type="EMBL" id="PVZF01000002">
    <property type="protein sequence ID" value="PRY17347.1"/>
    <property type="molecule type" value="Genomic_DNA"/>
</dbReference>
<keyword evidence="7" id="KW-1185">Reference proteome</keyword>
<dbReference type="PROSITE" id="PS51071">
    <property type="entry name" value="HTH_RPIR"/>
    <property type="match status" value="1"/>
</dbReference>
<evidence type="ECO:0000259" key="4">
    <source>
        <dbReference type="PROSITE" id="PS51071"/>
    </source>
</evidence>
<dbReference type="Pfam" id="PF01418">
    <property type="entry name" value="HTH_6"/>
    <property type="match status" value="1"/>
</dbReference>
<dbReference type="OrthoDB" id="3237351at2"/>
<keyword evidence="3" id="KW-0804">Transcription</keyword>
<dbReference type="Gene3D" id="1.10.10.10">
    <property type="entry name" value="Winged helix-like DNA-binding domain superfamily/Winged helix DNA-binding domain"/>
    <property type="match status" value="1"/>
</dbReference>
<dbReference type="InterPro" id="IPR000281">
    <property type="entry name" value="HTH_RpiR"/>
</dbReference>
<dbReference type="InterPro" id="IPR047640">
    <property type="entry name" value="RpiR-like"/>
</dbReference>
<dbReference type="InterPro" id="IPR035472">
    <property type="entry name" value="RpiR-like_SIS"/>
</dbReference>
<dbReference type="SUPFAM" id="SSF53697">
    <property type="entry name" value="SIS domain"/>
    <property type="match status" value="1"/>
</dbReference>
<evidence type="ECO:0000256" key="2">
    <source>
        <dbReference type="ARBA" id="ARBA00023125"/>
    </source>
</evidence>
<dbReference type="GO" id="GO:0003677">
    <property type="term" value="F:DNA binding"/>
    <property type="evidence" value="ECO:0007669"/>
    <property type="project" value="UniProtKB-KW"/>
</dbReference>
<comment type="caution">
    <text evidence="6">The sequence shown here is derived from an EMBL/GenBank/DDBJ whole genome shotgun (WGS) entry which is preliminary data.</text>
</comment>
<evidence type="ECO:0000256" key="3">
    <source>
        <dbReference type="ARBA" id="ARBA00023163"/>
    </source>
</evidence>
<dbReference type="InterPro" id="IPR036388">
    <property type="entry name" value="WH-like_DNA-bd_sf"/>
</dbReference>
<name>A0A2T0R851_9ACTN</name>
<proteinExistence type="predicted"/>
<dbReference type="PANTHER" id="PTHR30514:SF18">
    <property type="entry name" value="RPIR-FAMILY TRANSCRIPTIONAL REGULATOR"/>
    <property type="match status" value="1"/>
</dbReference>
<dbReference type="InterPro" id="IPR046348">
    <property type="entry name" value="SIS_dom_sf"/>
</dbReference>
<feature type="domain" description="SIS" evidence="5">
    <location>
        <begin position="124"/>
        <end position="261"/>
    </location>
</feature>
<dbReference type="Proteomes" id="UP000238083">
    <property type="component" value="Unassembled WGS sequence"/>
</dbReference>
<dbReference type="PROSITE" id="PS51464">
    <property type="entry name" value="SIS"/>
    <property type="match status" value="1"/>
</dbReference>
<evidence type="ECO:0000313" key="6">
    <source>
        <dbReference type="EMBL" id="PRY17347.1"/>
    </source>
</evidence>
<reference evidence="6 7" key="1">
    <citation type="submission" date="2018-03" db="EMBL/GenBank/DDBJ databases">
        <title>Genomic Encyclopedia of Archaeal and Bacterial Type Strains, Phase II (KMG-II): from individual species to whole genera.</title>
        <authorList>
            <person name="Goeker M."/>
        </authorList>
    </citation>
    <scope>NUCLEOTIDE SEQUENCE [LARGE SCALE GENOMIC DNA]</scope>
    <source>
        <strain evidence="6 7">DSM 19711</strain>
    </source>
</reference>
<dbReference type="Gene3D" id="3.40.50.10490">
    <property type="entry name" value="Glucose-6-phosphate isomerase like protein, domain 1"/>
    <property type="match status" value="1"/>
</dbReference>
<dbReference type="GO" id="GO:1901135">
    <property type="term" value="P:carbohydrate derivative metabolic process"/>
    <property type="evidence" value="ECO:0007669"/>
    <property type="project" value="InterPro"/>
</dbReference>
<feature type="domain" description="HTH rpiR-type" evidence="4">
    <location>
        <begin position="9"/>
        <end position="85"/>
    </location>
</feature>
<dbReference type="AlphaFoldDB" id="A0A2T0R851"/>
<evidence type="ECO:0000259" key="5">
    <source>
        <dbReference type="PROSITE" id="PS51464"/>
    </source>
</evidence>
<dbReference type="PANTHER" id="PTHR30514">
    <property type="entry name" value="GLUCOKINASE"/>
    <property type="match status" value="1"/>
</dbReference>
<dbReference type="GO" id="GO:0097367">
    <property type="term" value="F:carbohydrate derivative binding"/>
    <property type="evidence" value="ECO:0007669"/>
    <property type="project" value="InterPro"/>
</dbReference>
<dbReference type="InterPro" id="IPR001347">
    <property type="entry name" value="SIS_dom"/>
</dbReference>
<dbReference type="InterPro" id="IPR009057">
    <property type="entry name" value="Homeodomain-like_sf"/>
</dbReference>
<gene>
    <name evidence="6" type="ORF">CLV37_102307</name>
</gene>
<dbReference type="CDD" id="cd05013">
    <property type="entry name" value="SIS_RpiR"/>
    <property type="match status" value="1"/>
</dbReference>
<protein>
    <submittedName>
        <fullName evidence="6">RpiR family transcriptional regulator</fullName>
    </submittedName>
</protein>
<evidence type="ECO:0000256" key="1">
    <source>
        <dbReference type="ARBA" id="ARBA00023015"/>
    </source>
</evidence>
<keyword evidence="2" id="KW-0238">DNA-binding</keyword>
<dbReference type="GO" id="GO:0003700">
    <property type="term" value="F:DNA-binding transcription factor activity"/>
    <property type="evidence" value="ECO:0007669"/>
    <property type="project" value="InterPro"/>
</dbReference>
<organism evidence="6 7">
    <name type="scientific">Kineococcus rhizosphaerae</name>
    <dbReference type="NCBI Taxonomy" id="559628"/>
    <lineage>
        <taxon>Bacteria</taxon>
        <taxon>Bacillati</taxon>
        <taxon>Actinomycetota</taxon>
        <taxon>Actinomycetes</taxon>
        <taxon>Kineosporiales</taxon>
        <taxon>Kineosporiaceae</taxon>
        <taxon>Kineococcus</taxon>
    </lineage>
</organism>
<evidence type="ECO:0000313" key="7">
    <source>
        <dbReference type="Proteomes" id="UP000238083"/>
    </source>
</evidence>
<dbReference type="SUPFAM" id="SSF46689">
    <property type="entry name" value="Homeodomain-like"/>
    <property type="match status" value="1"/>
</dbReference>
<sequence length="283" mass="29758">MTVAGPQGGSVRERIEGSWAQLTPAERHLARFVLEHDVDLAGYSGAELAELCGASKATVSRFFRRLGFSSYAQARADARALRTRGVPLGGLPAGRSPVQAHVAHDTENLSRAAAHLADVDLEAVTDLLALARRVLVLGWRNSYPVALHLREQLLQARPDVTVGPVPGQTVAEELTGLDGRDVLVVVGFRRRTPSVAAALEHAATLGVPCVLLTDPAAGPAAAPVAHRLVVPVEGPGAFDSYAAVMTTAALLAEGVLARRGRRGRERVQALAQAHDALGELETG</sequence>
<keyword evidence="1" id="KW-0805">Transcription regulation</keyword>
<dbReference type="Pfam" id="PF01380">
    <property type="entry name" value="SIS"/>
    <property type="match status" value="1"/>
</dbReference>